<protein>
    <recommendedName>
        <fullName evidence="2">Type II secretion system protein H</fullName>
    </recommendedName>
    <alternativeName>
        <fullName evidence="10">General secretion pathway protein H</fullName>
    </alternativeName>
</protein>
<sequence>MFFRQIKAFTLIELIVTITILAIITTIALPHFHGLLAKQEIKSTTHNLIMSMHMAKNHAAIQHNNVVICPSADGLNCQANSWNSGYLGFMDINKNRQVDVDEKIIFTRAINLKYGNLDWRGTLSIPSLTFQASNGLPNGSNGSFYYCSSDQVTHSKVVLSRMGHIRVEHSVNC</sequence>
<evidence type="ECO:0000256" key="2">
    <source>
        <dbReference type="ARBA" id="ARBA00021549"/>
    </source>
</evidence>
<evidence type="ECO:0000256" key="3">
    <source>
        <dbReference type="ARBA" id="ARBA00022475"/>
    </source>
</evidence>
<evidence type="ECO:0000256" key="10">
    <source>
        <dbReference type="ARBA" id="ARBA00030775"/>
    </source>
</evidence>
<keyword evidence="6 11" id="KW-0812">Transmembrane</keyword>
<dbReference type="EMBL" id="FMBK01000015">
    <property type="protein sequence ID" value="SCC73138.1"/>
    <property type="molecule type" value="Genomic_DNA"/>
</dbReference>
<name>A0A1C4GYC9_9GAMM</name>
<evidence type="ECO:0000259" key="12">
    <source>
        <dbReference type="Pfam" id="PF12019"/>
    </source>
</evidence>
<evidence type="ECO:0000256" key="11">
    <source>
        <dbReference type="SAM" id="Phobius"/>
    </source>
</evidence>
<organism evidence="13 14">
    <name type="scientific">Acinetobacter albensis</name>
    <dbReference type="NCBI Taxonomy" id="1673609"/>
    <lineage>
        <taxon>Bacteria</taxon>
        <taxon>Pseudomonadati</taxon>
        <taxon>Pseudomonadota</taxon>
        <taxon>Gammaproteobacteria</taxon>
        <taxon>Moraxellales</taxon>
        <taxon>Moraxellaceae</taxon>
        <taxon>Acinetobacter</taxon>
    </lineage>
</organism>
<proteinExistence type="inferred from homology"/>
<dbReference type="SUPFAM" id="SSF54523">
    <property type="entry name" value="Pili subunits"/>
    <property type="match status" value="1"/>
</dbReference>
<dbReference type="NCBIfam" id="TIGR02532">
    <property type="entry name" value="IV_pilin_GFxxxE"/>
    <property type="match status" value="1"/>
</dbReference>
<dbReference type="OrthoDB" id="6120962at2"/>
<feature type="transmembrane region" description="Helical" evidence="11">
    <location>
        <begin position="12"/>
        <end position="32"/>
    </location>
</feature>
<dbReference type="Gene3D" id="3.55.40.10">
    <property type="entry name" value="minor pseudopilin epsh domain"/>
    <property type="match status" value="1"/>
</dbReference>
<evidence type="ECO:0000256" key="7">
    <source>
        <dbReference type="ARBA" id="ARBA00022989"/>
    </source>
</evidence>
<keyword evidence="4" id="KW-0488">Methylation</keyword>
<evidence type="ECO:0000313" key="14">
    <source>
        <dbReference type="Proteomes" id="UP000243661"/>
    </source>
</evidence>
<evidence type="ECO:0000256" key="6">
    <source>
        <dbReference type="ARBA" id="ARBA00022692"/>
    </source>
</evidence>
<evidence type="ECO:0000256" key="9">
    <source>
        <dbReference type="ARBA" id="ARBA00025772"/>
    </source>
</evidence>
<dbReference type="InterPro" id="IPR022346">
    <property type="entry name" value="T2SS_GspH"/>
</dbReference>
<dbReference type="AlphaFoldDB" id="A0A1C4GYC9"/>
<accession>A0A1C4GYC9</accession>
<comment type="similarity">
    <text evidence="9">Belongs to the GSP H family.</text>
</comment>
<evidence type="ECO:0000256" key="1">
    <source>
        <dbReference type="ARBA" id="ARBA00004377"/>
    </source>
</evidence>
<comment type="subcellular location">
    <subcellularLocation>
        <location evidence="1">Cell inner membrane</location>
        <topology evidence="1">Single-pass membrane protein</topology>
    </subcellularLocation>
</comment>
<dbReference type="Pfam" id="PF07963">
    <property type="entry name" value="N_methyl"/>
    <property type="match status" value="1"/>
</dbReference>
<gene>
    <name evidence="13" type="ORF">GA0116959_11582</name>
</gene>
<dbReference type="InterPro" id="IPR012902">
    <property type="entry name" value="N_methyl_site"/>
</dbReference>
<feature type="domain" description="General secretion pathway GspH" evidence="12">
    <location>
        <begin position="45"/>
        <end position="163"/>
    </location>
</feature>
<dbReference type="Pfam" id="PF12019">
    <property type="entry name" value="GspH"/>
    <property type="match status" value="1"/>
</dbReference>
<dbReference type="GO" id="GO:0015627">
    <property type="term" value="C:type II protein secretion system complex"/>
    <property type="evidence" value="ECO:0007669"/>
    <property type="project" value="InterPro"/>
</dbReference>
<dbReference type="GO" id="GO:0005886">
    <property type="term" value="C:plasma membrane"/>
    <property type="evidence" value="ECO:0007669"/>
    <property type="project" value="UniProtKB-SubCell"/>
</dbReference>
<reference evidence="13 14" key="1">
    <citation type="submission" date="2016-08" db="EMBL/GenBank/DDBJ databases">
        <authorList>
            <person name="Seilhamer J.J."/>
        </authorList>
    </citation>
    <scope>NUCLEOTIDE SEQUENCE [LARGE SCALE GENOMIC DNA]</scope>
    <source>
        <strain evidence="13 14">ANC 4874</strain>
    </source>
</reference>
<evidence type="ECO:0000256" key="4">
    <source>
        <dbReference type="ARBA" id="ARBA00022481"/>
    </source>
</evidence>
<keyword evidence="7 11" id="KW-1133">Transmembrane helix</keyword>
<keyword evidence="8 11" id="KW-0472">Membrane</keyword>
<dbReference type="RefSeq" id="WP_092720980.1">
    <property type="nucleotide sequence ID" value="NZ_FMBK01000015.1"/>
</dbReference>
<dbReference type="InterPro" id="IPR045584">
    <property type="entry name" value="Pilin-like"/>
</dbReference>
<keyword evidence="5" id="KW-0997">Cell inner membrane</keyword>
<evidence type="ECO:0000256" key="8">
    <source>
        <dbReference type="ARBA" id="ARBA00023136"/>
    </source>
</evidence>
<dbReference type="GO" id="GO:0015628">
    <property type="term" value="P:protein secretion by the type II secretion system"/>
    <property type="evidence" value="ECO:0007669"/>
    <property type="project" value="InterPro"/>
</dbReference>
<evidence type="ECO:0000313" key="13">
    <source>
        <dbReference type="EMBL" id="SCC73138.1"/>
    </source>
</evidence>
<keyword evidence="3" id="KW-1003">Cell membrane</keyword>
<dbReference type="Proteomes" id="UP000243661">
    <property type="component" value="Unassembled WGS sequence"/>
</dbReference>
<evidence type="ECO:0000256" key="5">
    <source>
        <dbReference type="ARBA" id="ARBA00022519"/>
    </source>
</evidence>